<dbReference type="PANTHER" id="PTHR10151">
    <property type="entry name" value="ECTONUCLEOTIDE PYROPHOSPHATASE/PHOSPHODIESTERASE"/>
    <property type="match status" value="1"/>
</dbReference>
<dbReference type="SUPFAM" id="SSF53649">
    <property type="entry name" value="Alkaline phosphatase-like"/>
    <property type="match status" value="1"/>
</dbReference>
<accession>A0A0D5NIL4</accession>
<dbReference type="GO" id="GO:0016787">
    <property type="term" value="F:hydrolase activity"/>
    <property type="evidence" value="ECO:0007669"/>
    <property type="project" value="UniProtKB-ARBA"/>
</dbReference>
<dbReference type="PATRIC" id="fig|1126833.4.peg.2081"/>
<dbReference type="OrthoDB" id="8580666at2"/>
<evidence type="ECO:0000313" key="1">
    <source>
        <dbReference type="EMBL" id="AJY74763.1"/>
    </source>
</evidence>
<reference evidence="2" key="2">
    <citation type="submission" date="2015-03" db="EMBL/GenBank/DDBJ databases">
        <title>Genome sequence of Paenibacillus beijingensis strain DSM 24997T.</title>
        <authorList>
            <person name="Kwak Y."/>
            <person name="Shin J.-H."/>
        </authorList>
    </citation>
    <scope>NUCLEOTIDE SEQUENCE [LARGE SCALE GENOMIC DNA]</scope>
    <source>
        <strain evidence="2">DSM 24997</strain>
    </source>
</reference>
<reference evidence="1 2" key="1">
    <citation type="journal article" date="2015" name="J. Biotechnol.">
        <title>Complete genome sequence of Paenibacillus beijingensis 7188(T) (=DSM 24997(T)), a novel rhizobacterium from jujube garden soil.</title>
        <authorList>
            <person name="Kwak Y."/>
            <person name="Shin J.H."/>
        </authorList>
    </citation>
    <scope>NUCLEOTIDE SEQUENCE [LARGE SCALE GENOMIC DNA]</scope>
    <source>
        <strain evidence="1 2">DSM 24997</strain>
    </source>
</reference>
<dbReference type="InterPro" id="IPR017850">
    <property type="entry name" value="Alkaline_phosphatase_core_sf"/>
</dbReference>
<name>A0A0D5NIL4_9BACL</name>
<proteinExistence type="predicted"/>
<gene>
    <name evidence="1" type="ORF">VN24_09410</name>
</gene>
<dbReference type="PANTHER" id="PTHR10151:SF120">
    <property type="entry name" value="BIS(5'-ADENOSYL)-TRIPHOSPHATASE"/>
    <property type="match status" value="1"/>
</dbReference>
<dbReference type="Gene3D" id="3.40.720.10">
    <property type="entry name" value="Alkaline Phosphatase, subunit A"/>
    <property type="match status" value="1"/>
</dbReference>
<dbReference type="STRING" id="1126833.VN24_09410"/>
<dbReference type="AlphaFoldDB" id="A0A0D5NIL4"/>
<dbReference type="KEGG" id="pbj:VN24_09410"/>
<dbReference type="InterPro" id="IPR002591">
    <property type="entry name" value="Phosphodiest/P_Trfase"/>
</dbReference>
<sequence>MSKTIVIVLDGLRYDVMLSSMGYLNHLIEKSQAALYKVKSELPSLSRPLYEVLLTGTPSYINGITANAVVRLSRFQSVFHLARNNGLKTAAAAYYWVSELYHRAPFDYFADRIQHDETRPIQHGMFYFDDRYPDSHLLADAEHLRRTYDPDFLYIHPMNIDDTGHKFTSDSAEYRGEALKMDSLLAMLLPEWIRAGYHILVTADHGMNADGNHGGTGEAERDVGLIAIGERFLPGIYTGEYLPQLAVAPLICGLLDIPASEDMAELTVPGFRDPVRP</sequence>
<dbReference type="HOGENOM" id="CLU_087217_0_0_9"/>
<dbReference type="Pfam" id="PF01663">
    <property type="entry name" value="Phosphodiest"/>
    <property type="match status" value="1"/>
</dbReference>
<dbReference type="EMBL" id="CP011058">
    <property type="protein sequence ID" value="AJY74763.1"/>
    <property type="molecule type" value="Genomic_DNA"/>
</dbReference>
<protein>
    <submittedName>
        <fullName evidence="1">Nucleotide pyrophosphatase</fullName>
    </submittedName>
</protein>
<organism evidence="1 2">
    <name type="scientific">Paenibacillus beijingensis</name>
    <dbReference type="NCBI Taxonomy" id="1126833"/>
    <lineage>
        <taxon>Bacteria</taxon>
        <taxon>Bacillati</taxon>
        <taxon>Bacillota</taxon>
        <taxon>Bacilli</taxon>
        <taxon>Bacillales</taxon>
        <taxon>Paenibacillaceae</taxon>
        <taxon>Paenibacillus</taxon>
    </lineage>
</organism>
<dbReference type="Proteomes" id="UP000032633">
    <property type="component" value="Chromosome"/>
</dbReference>
<evidence type="ECO:0000313" key="2">
    <source>
        <dbReference type="Proteomes" id="UP000032633"/>
    </source>
</evidence>
<keyword evidence="2" id="KW-1185">Reference proteome</keyword>